<feature type="region of interest" description="Disordered" evidence="2">
    <location>
        <begin position="449"/>
        <end position="473"/>
    </location>
</feature>
<feature type="region of interest" description="Disordered" evidence="2">
    <location>
        <begin position="510"/>
        <end position="595"/>
    </location>
</feature>
<dbReference type="OMA" id="KARNDWD"/>
<evidence type="ECO:0000256" key="2">
    <source>
        <dbReference type="SAM" id="MobiDB-lite"/>
    </source>
</evidence>
<dbReference type="Ensembl" id="ENSENLT00000023068.1">
    <property type="protein sequence ID" value="ENSENLP00000022309.1"/>
    <property type="gene ID" value="ENSENLG00000010144.1"/>
</dbReference>
<feature type="compositionally biased region" description="Low complexity" evidence="2">
    <location>
        <begin position="546"/>
        <end position="561"/>
    </location>
</feature>
<feature type="compositionally biased region" description="Low complexity" evidence="2">
    <location>
        <begin position="630"/>
        <end position="647"/>
    </location>
</feature>
<evidence type="ECO:0000256" key="1">
    <source>
        <dbReference type="SAM" id="Coils"/>
    </source>
</evidence>
<feature type="compositionally biased region" description="Low complexity" evidence="2">
    <location>
        <begin position="486"/>
        <end position="501"/>
    </location>
</feature>
<feature type="region of interest" description="Disordered" evidence="2">
    <location>
        <begin position="411"/>
        <end position="435"/>
    </location>
</feature>
<name>A0A665USS0_ECHNA</name>
<feature type="compositionally biased region" description="Low complexity" evidence="2">
    <location>
        <begin position="418"/>
        <end position="427"/>
    </location>
</feature>
<feature type="compositionally biased region" description="Polar residues" evidence="2">
    <location>
        <begin position="650"/>
        <end position="660"/>
    </location>
</feature>
<feature type="compositionally biased region" description="Low complexity" evidence="2">
    <location>
        <begin position="460"/>
        <end position="473"/>
    </location>
</feature>
<keyword evidence="3" id="KW-0812">Transmembrane</keyword>
<feature type="transmembrane region" description="Helical" evidence="3">
    <location>
        <begin position="29"/>
        <end position="57"/>
    </location>
</feature>
<feature type="compositionally biased region" description="Low complexity" evidence="2">
    <location>
        <begin position="661"/>
        <end position="682"/>
    </location>
</feature>
<dbReference type="PANTHER" id="PTHR21687">
    <property type="entry name" value="PLASMALEMMA VESICLE-ASSOCIATED PROTEIN"/>
    <property type="match status" value="1"/>
</dbReference>
<dbReference type="Pfam" id="PF06637">
    <property type="entry name" value="PV-1"/>
    <property type="match status" value="1"/>
</dbReference>
<feature type="compositionally biased region" description="Low complexity" evidence="2">
    <location>
        <begin position="576"/>
        <end position="587"/>
    </location>
</feature>
<feature type="region of interest" description="Disordered" evidence="2">
    <location>
        <begin position="486"/>
        <end position="505"/>
    </location>
</feature>
<keyword evidence="5" id="KW-1185">Reference proteome</keyword>
<proteinExistence type="predicted"/>
<sequence>MYSSGYSQVSRHSPQTQKRMQYRSKGKSCGYYLQIIFFFSSLIQALIIVSLVLFLVYGKDQDSAAAARIQDLEEHFSQLSIENVNLRQQRKNLTNLLNATLTDKARNDWDLLKLRHYANLSVIIIQDYDSKVQHCNAELFMCRASGQSGCKPISTLPHNCNCGIVTEQMRARLDLVNTNFTQTVKVMRGDMEQIAKERDYINLEAIRLRREKATQEKELEFFKRRCENDFSQSLSGVSNVSKAFLHKIESLFPSHIAFQLTCPKQREHLEQIRANCTNLSREVENKLQQYLNTVGQKVSEIQAENSHMKAENLLLSEDYRRCTQNRSGLIQEHKQTFEKLQRKHDQDKEKLLVEKMRLIGDKEVLEQSVRYKSKEVEHLTLQIRHLNMTCATKLGFGGGLTNRLGTSSQTGFNIPNIGGSSSASSSSTGGGQFSRTALTGLGSSFNPLGSQLNKPGLTGTGASSSSSMSIGSKLGHSPSLSLNKFGSTGTGVSSSSSTLGGSNLGHNPSLSVNKFGSTGTGASSSSSTLGGSNLGHNPSLSVNKFGSTGTGASSSSSTLGGSNLGHNPSLSLNKFGSTGTDSLSSSLGGSGVNKPGSTGGAMSNYGLTGLKSGIGSSGVSANKPAVSTRGSSTPGLSSAGSSLNPGSSGIGSNKPTTGAKNSGFGSWFGVGNSNSGSSKPGSATGKGPSTGNSGTGSAFGRTSGLSSVNVAQHIQDLQRIINPPGPQEKNDLSRMLG</sequence>
<feature type="compositionally biased region" description="Polar residues" evidence="2">
    <location>
        <begin position="564"/>
        <end position="575"/>
    </location>
</feature>
<dbReference type="PANTHER" id="PTHR21687:SF5">
    <property type="entry name" value="PLASMALEMMA VESICLE-ASSOCIATED PROTEIN"/>
    <property type="match status" value="1"/>
</dbReference>
<reference evidence="4" key="1">
    <citation type="submission" date="2021-04" db="EMBL/GenBank/DDBJ databases">
        <authorList>
            <consortium name="Wellcome Sanger Institute Data Sharing"/>
        </authorList>
    </citation>
    <scope>NUCLEOTIDE SEQUENCE [LARGE SCALE GENOMIC DNA]</scope>
</reference>
<keyword evidence="1" id="KW-0175">Coiled coil</keyword>
<keyword evidence="3" id="KW-1133">Transmembrane helix</keyword>
<feature type="compositionally biased region" description="Basic and acidic residues" evidence="2">
    <location>
        <begin position="728"/>
        <end position="737"/>
    </location>
</feature>
<organism evidence="4 5">
    <name type="scientific">Echeneis naucrates</name>
    <name type="common">Live sharksucker</name>
    <dbReference type="NCBI Taxonomy" id="173247"/>
    <lineage>
        <taxon>Eukaryota</taxon>
        <taxon>Metazoa</taxon>
        <taxon>Chordata</taxon>
        <taxon>Craniata</taxon>
        <taxon>Vertebrata</taxon>
        <taxon>Euteleostomi</taxon>
        <taxon>Actinopterygii</taxon>
        <taxon>Neopterygii</taxon>
        <taxon>Teleostei</taxon>
        <taxon>Neoteleostei</taxon>
        <taxon>Acanthomorphata</taxon>
        <taxon>Carangaria</taxon>
        <taxon>Carangiformes</taxon>
        <taxon>Echeneidae</taxon>
        <taxon>Echeneis</taxon>
    </lineage>
</organism>
<protein>
    <submittedName>
        <fullName evidence="4">Uncharacterized LOC115057812</fullName>
    </submittedName>
</protein>
<gene>
    <name evidence="4" type="primary">plvapa</name>
</gene>
<feature type="coiled-coil region" evidence="1">
    <location>
        <begin position="69"/>
        <end position="96"/>
    </location>
</feature>
<dbReference type="AlphaFoldDB" id="A0A665USS0"/>
<feature type="region of interest" description="Disordered" evidence="2">
    <location>
        <begin position="718"/>
        <end position="737"/>
    </location>
</feature>
<dbReference type="InParanoid" id="A0A665USS0"/>
<feature type="compositionally biased region" description="Low complexity" evidence="2">
    <location>
        <begin position="516"/>
        <end position="531"/>
    </location>
</feature>
<keyword evidence="3" id="KW-0472">Membrane</keyword>
<feature type="region of interest" description="Disordered" evidence="2">
    <location>
        <begin position="616"/>
        <end position="707"/>
    </location>
</feature>
<accession>A0A665USS0</accession>
<feature type="compositionally biased region" description="Polar residues" evidence="2">
    <location>
        <begin position="687"/>
        <end position="696"/>
    </location>
</feature>
<reference evidence="4" key="2">
    <citation type="submission" date="2025-08" db="UniProtKB">
        <authorList>
            <consortium name="Ensembl"/>
        </authorList>
    </citation>
    <scope>IDENTIFICATION</scope>
</reference>
<dbReference type="GO" id="GO:0043114">
    <property type="term" value="P:regulation of vascular permeability"/>
    <property type="evidence" value="ECO:0007669"/>
    <property type="project" value="TreeGrafter"/>
</dbReference>
<evidence type="ECO:0000313" key="5">
    <source>
        <dbReference type="Proteomes" id="UP000472264"/>
    </source>
</evidence>
<reference evidence="4" key="3">
    <citation type="submission" date="2025-09" db="UniProtKB">
        <authorList>
            <consortium name="Ensembl"/>
        </authorList>
    </citation>
    <scope>IDENTIFICATION</scope>
</reference>
<dbReference type="GO" id="GO:0002693">
    <property type="term" value="P:positive regulation of cellular extravasation"/>
    <property type="evidence" value="ECO:0007669"/>
    <property type="project" value="TreeGrafter"/>
</dbReference>
<evidence type="ECO:0000313" key="4">
    <source>
        <dbReference type="Ensembl" id="ENSENLP00000022309.1"/>
    </source>
</evidence>
<dbReference type="Proteomes" id="UP000472264">
    <property type="component" value="Chromosome 17"/>
</dbReference>
<dbReference type="InterPro" id="IPR009538">
    <property type="entry name" value="PV-1"/>
</dbReference>
<evidence type="ECO:0000256" key="3">
    <source>
        <dbReference type="SAM" id="Phobius"/>
    </source>
</evidence>
<feature type="compositionally biased region" description="Polar residues" evidence="2">
    <location>
        <begin position="534"/>
        <end position="545"/>
    </location>
</feature>